<dbReference type="GO" id="GO:0005886">
    <property type="term" value="C:plasma membrane"/>
    <property type="evidence" value="ECO:0007669"/>
    <property type="project" value="UniProtKB-SubCell"/>
</dbReference>
<protein>
    <submittedName>
        <fullName evidence="7">Binding-protein-dependent transport systems inner membrane component</fullName>
    </submittedName>
</protein>
<dbReference type="PANTHER" id="PTHR43879">
    <property type="entry name" value="ABC TRANSPORTER PERMEASE PROTEIN"/>
    <property type="match status" value="1"/>
</dbReference>
<keyword evidence="5" id="KW-0813">Transport</keyword>
<proteinExistence type="inferred from homology"/>
<keyword evidence="3 5" id="KW-1133">Transmembrane helix</keyword>
<sequence>MRSRTSVVVKYFLAILCALLFLFPLYVLLNTSLKPFSEVRISEMWIPAQHISSEGFVESFSKLRGNLFNSFLLVIPVSFFSILFGSLNGYVFSKWKFRFSNLIFALIIFGMFIPYQSILIPLVQSLNKMGLYGHLKGLIITHIIYGLPISTLMFRNYYAKLPDELLEAGMLDGLGIWGVFRRIIGPISAPATVVVLIWQFTSVWNDFLFAVVITQKPSIQPITVALQNLAGSQVIEWNVQMAGALIAAIPTLLVYIFLGKYFIRGLLAGSVKG</sequence>
<dbReference type="KEGG" id="ssm:Spirs_3063"/>
<comment type="similarity">
    <text evidence="5">Belongs to the binding-protein-dependent transport system permease family.</text>
</comment>
<accession>E1R4S6</accession>
<evidence type="ECO:0000256" key="2">
    <source>
        <dbReference type="ARBA" id="ARBA00022692"/>
    </source>
</evidence>
<comment type="subcellular location">
    <subcellularLocation>
        <location evidence="1 5">Cell membrane</location>
        <topology evidence="1 5">Multi-pass membrane protein</topology>
    </subcellularLocation>
</comment>
<dbReference type="InterPro" id="IPR035906">
    <property type="entry name" value="MetI-like_sf"/>
</dbReference>
<dbReference type="Gene3D" id="1.10.3720.10">
    <property type="entry name" value="MetI-like"/>
    <property type="match status" value="1"/>
</dbReference>
<feature type="transmembrane region" description="Helical" evidence="5">
    <location>
        <begin position="7"/>
        <end position="29"/>
    </location>
</feature>
<keyword evidence="2 5" id="KW-0812">Transmembrane</keyword>
<evidence type="ECO:0000313" key="8">
    <source>
        <dbReference type="Proteomes" id="UP000002318"/>
    </source>
</evidence>
<feature type="transmembrane region" description="Helical" evidence="5">
    <location>
        <begin position="99"/>
        <end position="118"/>
    </location>
</feature>
<dbReference type="eggNOG" id="COG0395">
    <property type="taxonomic scope" value="Bacteria"/>
</dbReference>
<dbReference type="SUPFAM" id="SSF161098">
    <property type="entry name" value="MetI-like"/>
    <property type="match status" value="1"/>
</dbReference>
<keyword evidence="8" id="KW-1185">Reference proteome</keyword>
<gene>
    <name evidence="7" type="ordered locus">Spirs_3063</name>
</gene>
<dbReference type="Pfam" id="PF00528">
    <property type="entry name" value="BPD_transp_1"/>
    <property type="match status" value="1"/>
</dbReference>
<evidence type="ECO:0000259" key="6">
    <source>
        <dbReference type="PROSITE" id="PS50928"/>
    </source>
</evidence>
<dbReference type="OrthoDB" id="187395at2"/>
<dbReference type="HOGENOM" id="CLU_016047_1_2_12"/>
<dbReference type="InterPro" id="IPR000515">
    <property type="entry name" value="MetI-like"/>
</dbReference>
<feature type="transmembrane region" description="Helical" evidence="5">
    <location>
        <begin position="237"/>
        <end position="258"/>
    </location>
</feature>
<dbReference type="PROSITE" id="PS50928">
    <property type="entry name" value="ABC_TM1"/>
    <property type="match status" value="1"/>
</dbReference>
<evidence type="ECO:0000313" key="7">
    <source>
        <dbReference type="EMBL" id="ADK82164.1"/>
    </source>
</evidence>
<feature type="domain" description="ABC transmembrane type-1" evidence="6">
    <location>
        <begin position="67"/>
        <end position="258"/>
    </location>
</feature>
<dbReference type="AlphaFoldDB" id="E1R4S6"/>
<evidence type="ECO:0000256" key="1">
    <source>
        <dbReference type="ARBA" id="ARBA00004651"/>
    </source>
</evidence>
<organism evidence="7 8">
    <name type="scientific">Sediminispirochaeta smaragdinae (strain DSM 11293 / JCM 15392 / SEBR 4228)</name>
    <name type="common">Spirochaeta smaragdinae</name>
    <dbReference type="NCBI Taxonomy" id="573413"/>
    <lineage>
        <taxon>Bacteria</taxon>
        <taxon>Pseudomonadati</taxon>
        <taxon>Spirochaetota</taxon>
        <taxon>Spirochaetia</taxon>
        <taxon>Spirochaetales</taxon>
        <taxon>Spirochaetaceae</taxon>
        <taxon>Sediminispirochaeta</taxon>
    </lineage>
</organism>
<evidence type="ECO:0000256" key="5">
    <source>
        <dbReference type="RuleBase" id="RU363032"/>
    </source>
</evidence>
<dbReference type="Proteomes" id="UP000002318">
    <property type="component" value="Chromosome"/>
</dbReference>
<dbReference type="RefSeq" id="WP_013255623.1">
    <property type="nucleotide sequence ID" value="NC_014364.1"/>
</dbReference>
<name>E1R4S6_SEDSS</name>
<feature type="transmembrane region" description="Helical" evidence="5">
    <location>
        <begin position="179"/>
        <end position="200"/>
    </location>
</feature>
<dbReference type="GO" id="GO:0055085">
    <property type="term" value="P:transmembrane transport"/>
    <property type="evidence" value="ECO:0007669"/>
    <property type="project" value="InterPro"/>
</dbReference>
<dbReference type="STRING" id="573413.Spirs_3063"/>
<evidence type="ECO:0000256" key="3">
    <source>
        <dbReference type="ARBA" id="ARBA00022989"/>
    </source>
</evidence>
<dbReference type="CDD" id="cd06261">
    <property type="entry name" value="TM_PBP2"/>
    <property type="match status" value="1"/>
</dbReference>
<reference evidence="7 8" key="1">
    <citation type="journal article" date="2010" name="Stand. Genomic Sci.">
        <title>Complete genome sequence of Spirochaeta smaragdinae type strain (SEBR 4228).</title>
        <authorList>
            <person name="Mavromatis K."/>
            <person name="Yasawong M."/>
            <person name="Chertkov O."/>
            <person name="Lapidus A."/>
            <person name="Lucas S."/>
            <person name="Nolan M."/>
            <person name="Del Rio T.G."/>
            <person name="Tice H."/>
            <person name="Cheng J.F."/>
            <person name="Pitluck S."/>
            <person name="Liolios K."/>
            <person name="Ivanova N."/>
            <person name="Tapia R."/>
            <person name="Han C."/>
            <person name="Bruce D."/>
            <person name="Goodwin L."/>
            <person name="Pati A."/>
            <person name="Chen A."/>
            <person name="Palaniappan K."/>
            <person name="Land M."/>
            <person name="Hauser L."/>
            <person name="Chang Y.J."/>
            <person name="Jeffries C.D."/>
            <person name="Detter J.C."/>
            <person name="Rohde M."/>
            <person name="Brambilla E."/>
            <person name="Spring S."/>
            <person name="Goker M."/>
            <person name="Sikorski J."/>
            <person name="Woyke T."/>
            <person name="Bristow J."/>
            <person name="Eisen J.A."/>
            <person name="Markowitz V."/>
            <person name="Hugenholtz P."/>
            <person name="Klenk H.P."/>
            <person name="Kyrpides N.C."/>
        </authorList>
    </citation>
    <scope>NUCLEOTIDE SEQUENCE [LARGE SCALE GENOMIC DNA]</scope>
    <source>
        <strain evidence="8">DSM 11293 / JCM 15392 / SEBR 4228</strain>
    </source>
</reference>
<dbReference type="PANTHER" id="PTHR43879:SF1">
    <property type="entry name" value="GLUCOSE IMPORT SYSTEM PERMEASE PROTEIN GLCU"/>
    <property type="match status" value="1"/>
</dbReference>
<keyword evidence="4 5" id="KW-0472">Membrane</keyword>
<feature type="transmembrane region" description="Helical" evidence="5">
    <location>
        <begin position="67"/>
        <end position="87"/>
    </location>
</feature>
<feature type="transmembrane region" description="Helical" evidence="5">
    <location>
        <begin position="138"/>
        <end position="158"/>
    </location>
</feature>
<evidence type="ECO:0000256" key="4">
    <source>
        <dbReference type="ARBA" id="ARBA00023136"/>
    </source>
</evidence>
<dbReference type="EMBL" id="CP002116">
    <property type="protein sequence ID" value="ADK82164.1"/>
    <property type="molecule type" value="Genomic_DNA"/>
</dbReference>